<accession>A0A2R6NUP3</accession>
<reference evidence="1 2" key="1">
    <citation type="submission" date="2018-02" db="EMBL/GenBank/DDBJ databases">
        <title>Genome sequence of the basidiomycete white-rot fungus Phlebia centrifuga.</title>
        <authorList>
            <person name="Granchi Z."/>
            <person name="Peng M."/>
            <person name="de Vries R.P."/>
            <person name="Hilden K."/>
            <person name="Makela M.R."/>
            <person name="Grigoriev I."/>
            <person name="Riley R."/>
        </authorList>
    </citation>
    <scope>NUCLEOTIDE SEQUENCE [LARGE SCALE GENOMIC DNA]</scope>
    <source>
        <strain evidence="1 2">FBCC195</strain>
    </source>
</reference>
<protein>
    <submittedName>
        <fullName evidence="1">Uncharacterized protein</fullName>
    </submittedName>
</protein>
<name>A0A2R6NUP3_9APHY</name>
<proteinExistence type="predicted"/>
<organism evidence="1 2">
    <name type="scientific">Hermanssonia centrifuga</name>
    <dbReference type="NCBI Taxonomy" id="98765"/>
    <lineage>
        <taxon>Eukaryota</taxon>
        <taxon>Fungi</taxon>
        <taxon>Dikarya</taxon>
        <taxon>Basidiomycota</taxon>
        <taxon>Agaricomycotina</taxon>
        <taxon>Agaricomycetes</taxon>
        <taxon>Polyporales</taxon>
        <taxon>Meruliaceae</taxon>
        <taxon>Hermanssonia</taxon>
    </lineage>
</organism>
<dbReference type="Proteomes" id="UP000186601">
    <property type="component" value="Unassembled WGS sequence"/>
</dbReference>
<sequence length="195" mass="22281">MEYCIDQSACLRVLTGSRRKAQGEVSALDFGLGDEQQCTVHRILLAFMDGREECAVEFEKIDTAYITEHNSPARIEAIAIDLCEHNGGPWKWLNQLCEDVLPLQKTVFGFRVKEDMASFLREGGNVDTNMDNVHSVGKLKYAIFQTDEGDWAWLRATPGSDVLKGSYRWLFITKSLKFIRLSTETVLERKDLWRV</sequence>
<keyword evidence="2" id="KW-1185">Reference proteome</keyword>
<gene>
    <name evidence="1" type="ORF">PHLCEN_2v8068</name>
</gene>
<dbReference type="AlphaFoldDB" id="A0A2R6NUP3"/>
<evidence type="ECO:0000313" key="1">
    <source>
        <dbReference type="EMBL" id="PSR77079.1"/>
    </source>
</evidence>
<dbReference type="EMBL" id="MLYV02000814">
    <property type="protein sequence ID" value="PSR77079.1"/>
    <property type="molecule type" value="Genomic_DNA"/>
</dbReference>
<comment type="caution">
    <text evidence="1">The sequence shown here is derived from an EMBL/GenBank/DDBJ whole genome shotgun (WGS) entry which is preliminary data.</text>
</comment>
<evidence type="ECO:0000313" key="2">
    <source>
        <dbReference type="Proteomes" id="UP000186601"/>
    </source>
</evidence>